<sequence length="157" mass="16324">MCASSRASLSTSLTRKVALGNDSWTTPSSSMHVESVVVALLLLLAAPPPRPPPPPPRFFLPPLLARPGPAMATGVVDVRGKEGRATREWWGEGGGGATATPAYSLRCLQEAAAPAAEDSAVSGTPPTNAMVGALPMLAHTPSAASRSDEWAQRHHDR</sequence>
<protein>
    <submittedName>
        <fullName evidence="2">Uncharacterized protein</fullName>
    </submittedName>
</protein>
<feature type="compositionally biased region" description="Basic and acidic residues" evidence="1">
    <location>
        <begin position="78"/>
        <end position="90"/>
    </location>
</feature>
<organism evidence="2 3">
    <name type="scientific">Porphyra umbilicalis</name>
    <name type="common">Purple laver</name>
    <name type="synonym">Red alga</name>
    <dbReference type="NCBI Taxonomy" id="2786"/>
    <lineage>
        <taxon>Eukaryota</taxon>
        <taxon>Rhodophyta</taxon>
        <taxon>Bangiophyceae</taxon>
        <taxon>Bangiales</taxon>
        <taxon>Bangiaceae</taxon>
        <taxon>Porphyra</taxon>
    </lineage>
</organism>
<accession>A0A1X6PBN3</accession>
<evidence type="ECO:0000313" key="2">
    <source>
        <dbReference type="EMBL" id="OSX78150.1"/>
    </source>
</evidence>
<dbReference type="EMBL" id="KV918819">
    <property type="protein sequence ID" value="OSX78150.1"/>
    <property type="molecule type" value="Genomic_DNA"/>
</dbReference>
<gene>
    <name evidence="2" type="ORF">BU14_0118s0001</name>
</gene>
<name>A0A1X6PBN3_PORUM</name>
<dbReference type="AlphaFoldDB" id="A0A1X6PBN3"/>
<proteinExistence type="predicted"/>
<keyword evidence="3" id="KW-1185">Reference proteome</keyword>
<feature type="compositionally biased region" description="Basic and acidic residues" evidence="1">
    <location>
        <begin position="146"/>
        <end position="157"/>
    </location>
</feature>
<dbReference type="Proteomes" id="UP000218209">
    <property type="component" value="Unassembled WGS sequence"/>
</dbReference>
<evidence type="ECO:0000256" key="1">
    <source>
        <dbReference type="SAM" id="MobiDB-lite"/>
    </source>
</evidence>
<evidence type="ECO:0000313" key="3">
    <source>
        <dbReference type="Proteomes" id="UP000218209"/>
    </source>
</evidence>
<feature type="region of interest" description="Disordered" evidence="1">
    <location>
        <begin position="137"/>
        <end position="157"/>
    </location>
</feature>
<reference evidence="2 3" key="1">
    <citation type="submission" date="2017-03" db="EMBL/GenBank/DDBJ databases">
        <title>WGS assembly of Porphyra umbilicalis.</title>
        <authorList>
            <person name="Brawley S.H."/>
            <person name="Blouin N.A."/>
            <person name="Ficko-Blean E."/>
            <person name="Wheeler G.L."/>
            <person name="Lohr M."/>
            <person name="Goodson H.V."/>
            <person name="Jenkins J.W."/>
            <person name="Blaby-Haas C.E."/>
            <person name="Helliwell K.E."/>
            <person name="Chan C."/>
            <person name="Marriage T."/>
            <person name="Bhattacharya D."/>
            <person name="Klein A.S."/>
            <person name="Badis Y."/>
            <person name="Brodie J."/>
            <person name="Cao Y."/>
            <person name="Collen J."/>
            <person name="Dittami S.M."/>
            <person name="Gachon C.M."/>
            <person name="Green B.R."/>
            <person name="Karpowicz S."/>
            <person name="Kim J.W."/>
            <person name="Kudahl U."/>
            <person name="Lin S."/>
            <person name="Michel G."/>
            <person name="Mittag M."/>
            <person name="Olson B.J."/>
            <person name="Pangilinan J."/>
            <person name="Peng Y."/>
            <person name="Qiu H."/>
            <person name="Shu S."/>
            <person name="Singer J.T."/>
            <person name="Smith A.G."/>
            <person name="Sprecher B.N."/>
            <person name="Wagner V."/>
            <person name="Wang W."/>
            <person name="Wang Z.-Y."/>
            <person name="Yan J."/>
            <person name="Yarish C."/>
            <person name="Zoeuner-Riek S."/>
            <person name="Zhuang Y."/>
            <person name="Zou Y."/>
            <person name="Lindquist E.A."/>
            <person name="Grimwood J."/>
            <person name="Barry K."/>
            <person name="Rokhsar D.S."/>
            <person name="Schmutz J."/>
            <person name="Stiller J.W."/>
            <person name="Grossman A.R."/>
            <person name="Prochnik S.E."/>
        </authorList>
    </citation>
    <scope>NUCLEOTIDE SEQUENCE [LARGE SCALE GENOMIC DNA]</scope>
    <source>
        <strain evidence="2">4086291</strain>
    </source>
</reference>
<feature type="region of interest" description="Disordered" evidence="1">
    <location>
        <begin position="74"/>
        <end position="95"/>
    </location>
</feature>